<evidence type="ECO:0000313" key="6">
    <source>
        <dbReference type="Proteomes" id="UP000679008"/>
    </source>
</evidence>
<dbReference type="InterPro" id="IPR051212">
    <property type="entry name" value="Type-I_RE_S_subunit"/>
</dbReference>
<evidence type="ECO:0000313" key="5">
    <source>
        <dbReference type="EMBL" id="MBQ0908577.1"/>
    </source>
</evidence>
<comment type="caution">
    <text evidence="5">The sequence shown here is derived from an EMBL/GenBank/DDBJ whole genome shotgun (WGS) entry which is preliminary data.</text>
</comment>
<evidence type="ECO:0000259" key="4">
    <source>
        <dbReference type="Pfam" id="PF01420"/>
    </source>
</evidence>
<keyword evidence="3" id="KW-0238">DNA-binding</keyword>
<protein>
    <submittedName>
        <fullName evidence="5">Restriction endonuclease subunit S</fullName>
        <ecNumber evidence="5">3.1.21.-</ecNumber>
    </submittedName>
</protein>
<dbReference type="PANTHER" id="PTHR43140:SF1">
    <property type="entry name" value="TYPE I RESTRICTION ENZYME ECOKI SPECIFICITY SUBUNIT"/>
    <property type="match status" value="1"/>
</dbReference>
<accession>A0ABS5D3G9</accession>
<dbReference type="GO" id="GO:0016787">
    <property type="term" value="F:hydrolase activity"/>
    <property type="evidence" value="ECO:0007669"/>
    <property type="project" value="UniProtKB-KW"/>
</dbReference>
<dbReference type="InterPro" id="IPR044946">
    <property type="entry name" value="Restrct_endonuc_typeI_TRD_sf"/>
</dbReference>
<dbReference type="EMBL" id="JAGPXB010000005">
    <property type="protein sequence ID" value="MBQ0908577.1"/>
    <property type="molecule type" value="Genomic_DNA"/>
</dbReference>
<evidence type="ECO:0000256" key="3">
    <source>
        <dbReference type="ARBA" id="ARBA00023125"/>
    </source>
</evidence>
<organism evidence="5 6">
    <name type="scientific">Flavobacterium erciyesense</name>
    <dbReference type="NCBI Taxonomy" id="2825842"/>
    <lineage>
        <taxon>Bacteria</taxon>
        <taxon>Pseudomonadati</taxon>
        <taxon>Bacteroidota</taxon>
        <taxon>Flavobacteriia</taxon>
        <taxon>Flavobacteriales</taxon>
        <taxon>Flavobacteriaceae</taxon>
        <taxon>Flavobacterium</taxon>
    </lineage>
</organism>
<evidence type="ECO:0000256" key="1">
    <source>
        <dbReference type="ARBA" id="ARBA00010923"/>
    </source>
</evidence>
<feature type="domain" description="Type I restriction modification DNA specificity" evidence="4">
    <location>
        <begin position="300"/>
        <end position="476"/>
    </location>
</feature>
<dbReference type="SUPFAM" id="SSF116734">
    <property type="entry name" value="DNA methylase specificity domain"/>
    <property type="match status" value="2"/>
</dbReference>
<dbReference type="CDD" id="cd17256">
    <property type="entry name" value="RMtype1_S_EcoJA65PI-TRD1-CR1_like"/>
    <property type="match status" value="1"/>
</dbReference>
<feature type="domain" description="Type I restriction modification DNA specificity" evidence="4">
    <location>
        <begin position="89"/>
        <end position="210"/>
    </location>
</feature>
<dbReference type="Proteomes" id="UP000679008">
    <property type="component" value="Unassembled WGS sequence"/>
</dbReference>
<evidence type="ECO:0000256" key="2">
    <source>
        <dbReference type="ARBA" id="ARBA00022747"/>
    </source>
</evidence>
<comment type="similarity">
    <text evidence="1">Belongs to the type-I restriction system S methylase family.</text>
</comment>
<dbReference type="Pfam" id="PF01420">
    <property type="entry name" value="Methylase_S"/>
    <property type="match status" value="2"/>
</dbReference>
<proteinExistence type="inferred from homology"/>
<dbReference type="GO" id="GO:0004519">
    <property type="term" value="F:endonuclease activity"/>
    <property type="evidence" value="ECO:0007669"/>
    <property type="project" value="UniProtKB-KW"/>
</dbReference>
<sequence length="497" mass="56140">MSIEIKYMPLSFINTDEEILKQIKNTVLFSYLFQEFEETSLCHYLESTQYGYTASASEIGTHQLVRITDINSGKVDWNTVPFCDCEAETKYLLKDNDILVARTGGTTGKSFIVNSAPNNAIFASYLIRLRLKNEVNLQFINLYLNSYAFWSQIVEMKSGSAMPNVNAEKLKTLRIPKISCEEQSDFVTAFKNIEKAENLNSLFDKINEVESLFINSKKTINELTHQLDLIKQLRQAFLREAMQGKLLTSVTSSAVEKQATGHELLAKIKAEKAQLIAEKKLKKEKELAPITEDEIPFEIPEHWAWCRLGEICSKIGSGSTPKGSNYSEIGLPFFRSQNVHDSGLVYEDIKFVSNEVQKQMNGTIVLSNDILLNITGGSIGRCALVPSDFKEGNVSQHVCIIRPLSIDYIFLHKLVLSPYFQKLIFSSTTGAGREGLPKYNLEQFIIPLPPLHEQEQIVAKLEELMAFCDGLDQSIKESQGYNEMLLQQVLREALQSN</sequence>
<dbReference type="PANTHER" id="PTHR43140">
    <property type="entry name" value="TYPE-1 RESTRICTION ENZYME ECOKI SPECIFICITY PROTEIN"/>
    <property type="match status" value="1"/>
</dbReference>
<keyword evidence="2" id="KW-0680">Restriction system</keyword>
<dbReference type="RefSeq" id="WP_210789199.1">
    <property type="nucleotide sequence ID" value="NZ_JAGPXB010000005.1"/>
</dbReference>
<keyword evidence="5" id="KW-0378">Hydrolase</keyword>
<name>A0ABS5D3G9_9FLAO</name>
<dbReference type="Gene3D" id="3.90.220.20">
    <property type="entry name" value="DNA methylase specificity domains"/>
    <property type="match status" value="2"/>
</dbReference>
<keyword evidence="5" id="KW-0540">Nuclease</keyword>
<dbReference type="EC" id="3.1.21.-" evidence="5"/>
<reference evidence="5 6" key="1">
    <citation type="submission" date="2021-04" db="EMBL/GenBank/DDBJ databases">
        <title>Description of novel Flavobacterium sp. F-328.</title>
        <authorList>
            <person name="Saticioglu I.B."/>
        </authorList>
    </citation>
    <scope>NUCLEOTIDE SEQUENCE [LARGE SCALE GENOMIC DNA]</scope>
    <source>
        <strain evidence="5 6">F-328</strain>
    </source>
</reference>
<dbReference type="InterPro" id="IPR000055">
    <property type="entry name" value="Restrct_endonuc_typeI_TRD"/>
</dbReference>
<keyword evidence="6" id="KW-1185">Reference proteome</keyword>
<keyword evidence="5" id="KW-0255">Endonuclease</keyword>
<dbReference type="CDD" id="cd17521">
    <property type="entry name" value="RMtype1_S_Sau13435ORF2165P_TRD2-CR2_like"/>
    <property type="match status" value="1"/>
</dbReference>
<gene>
    <name evidence="5" type="ORF">KBJ98_07680</name>
</gene>